<organism evidence="1 2">
    <name type="scientific">Leadbettera azotonutricia (strain ATCC BAA-888 / DSM 13862 / ZAS-9)</name>
    <name type="common">Treponema azotonutricium</name>
    <dbReference type="NCBI Taxonomy" id="545695"/>
    <lineage>
        <taxon>Bacteria</taxon>
        <taxon>Pseudomonadati</taxon>
        <taxon>Spirochaetota</taxon>
        <taxon>Spirochaetia</taxon>
        <taxon>Spirochaetales</taxon>
        <taxon>Breznakiellaceae</taxon>
        <taxon>Leadbettera</taxon>
    </lineage>
</organism>
<evidence type="ECO:0000313" key="1">
    <source>
        <dbReference type="EMBL" id="AEF81730.1"/>
    </source>
</evidence>
<dbReference type="KEGG" id="taz:TREAZ_1031"/>
<keyword evidence="2" id="KW-1185">Reference proteome</keyword>
<dbReference type="AlphaFoldDB" id="F5Y7P7"/>
<reference evidence="1 2" key="2">
    <citation type="journal article" date="2011" name="ISME J.">
        <title>RNA-seq reveals cooperative metabolic interactions between two termite-gut spirochete species in co-culture.</title>
        <authorList>
            <person name="Rosenthal A.Z."/>
            <person name="Matson E.G."/>
            <person name="Eldar A."/>
            <person name="Leadbetter J.R."/>
        </authorList>
    </citation>
    <scope>NUCLEOTIDE SEQUENCE [LARGE SCALE GENOMIC DNA]</scope>
    <source>
        <strain evidence="2">ATCC BAA-888 / DSM 13862 / ZAS-9</strain>
    </source>
</reference>
<protein>
    <submittedName>
        <fullName evidence="1">Uncharacterized protein</fullName>
    </submittedName>
</protein>
<dbReference type="InParanoid" id="F5Y7P7"/>
<dbReference type="HOGENOM" id="CLU_3206530_0_0_12"/>
<dbReference type="Proteomes" id="UP000009222">
    <property type="component" value="Chromosome"/>
</dbReference>
<sequence>MAGAERPLPEERKPGAYKVRCAFSNYLFALGLKGDGLCLTLILVG</sequence>
<accession>F5Y7P7</accession>
<name>F5Y7P7_LEAAZ</name>
<proteinExistence type="predicted"/>
<gene>
    <name evidence="1" type="ordered locus">TREAZ_1031</name>
</gene>
<dbReference type="EMBL" id="CP001841">
    <property type="protein sequence ID" value="AEF81730.1"/>
    <property type="molecule type" value="Genomic_DNA"/>
</dbReference>
<evidence type="ECO:0000313" key="2">
    <source>
        <dbReference type="Proteomes" id="UP000009222"/>
    </source>
</evidence>
<reference evidence="2" key="1">
    <citation type="submission" date="2009-12" db="EMBL/GenBank/DDBJ databases">
        <title>Complete sequence of Treponema azotonutricium strain ZAS-9.</title>
        <authorList>
            <person name="Tetu S.G."/>
            <person name="Matson E."/>
            <person name="Ren Q."/>
            <person name="Seshadri R."/>
            <person name="Elbourne L."/>
            <person name="Hassan K.A."/>
            <person name="Durkin A."/>
            <person name="Radune D."/>
            <person name="Mohamoud Y."/>
            <person name="Shay R."/>
            <person name="Jin S."/>
            <person name="Zhang X."/>
            <person name="Lucey K."/>
            <person name="Ballor N.R."/>
            <person name="Ottesen E."/>
            <person name="Rosenthal R."/>
            <person name="Allen A."/>
            <person name="Leadbetter J.R."/>
            <person name="Paulsen I.T."/>
        </authorList>
    </citation>
    <scope>NUCLEOTIDE SEQUENCE [LARGE SCALE GENOMIC DNA]</scope>
    <source>
        <strain evidence="2">ATCC BAA-888 / DSM 13862 / ZAS-9</strain>
    </source>
</reference>